<evidence type="ECO:0000256" key="1">
    <source>
        <dbReference type="SAM" id="Phobius"/>
    </source>
</evidence>
<feature type="transmembrane region" description="Helical" evidence="1">
    <location>
        <begin position="57"/>
        <end position="74"/>
    </location>
</feature>
<organism evidence="2 3">
    <name type="scientific">Deinococcus budaensis</name>
    <dbReference type="NCBI Taxonomy" id="1665626"/>
    <lineage>
        <taxon>Bacteria</taxon>
        <taxon>Thermotogati</taxon>
        <taxon>Deinococcota</taxon>
        <taxon>Deinococci</taxon>
        <taxon>Deinococcales</taxon>
        <taxon>Deinococcaceae</taxon>
        <taxon>Deinococcus</taxon>
    </lineage>
</organism>
<keyword evidence="3" id="KW-1185">Reference proteome</keyword>
<keyword evidence="1" id="KW-0472">Membrane</keyword>
<reference evidence="2 3" key="1">
    <citation type="submission" date="2020-08" db="EMBL/GenBank/DDBJ databases">
        <title>Genomic Encyclopedia of Type Strains, Phase IV (KMG-IV): sequencing the most valuable type-strain genomes for metagenomic binning, comparative biology and taxonomic classification.</title>
        <authorList>
            <person name="Goeker M."/>
        </authorList>
    </citation>
    <scope>NUCLEOTIDE SEQUENCE [LARGE SCALE GENOMIC DNA]</scope>
    <source>
        <strain evidence="2 3">DSM 101791</strain>
    </source>
</reference>
<evidence type="ECO:0000313" key="2">
    <source>
        <dbReference type="EMBL" id="MBB5235174.1"/>
    </source>
</evidence>
<dbReference type="RefSeq" id="WP_184029946.1">
    <property type="nucleotide sequence ID" value="NZ_JACHFN010000009.1"/>
</dbReference>
<feature type="transmembrane region" description="Helical" evidence="1">
    <location>
        <begin position="216"/>
        <end position="241"/>
    </location>
</feature>
<comment type="caution">
    <text evidence="2">The sequence shown here is derived from an EMBL/GenBank/DDBJ whole genome shotgun (WGS) entry which is preliminary data.</text>
</comment>
<keyword evidence="1" id="KW-0812">Transmembrane</keyword>
<proteinExistence type="predicted"/>
<name>A0A7W8LQW6_9DEIO</name>
<evidence type="ECO:0000313" key="3">
    <source>
        <dbReference type="Proteomes" id="UP000525389"/>
    </source>
</evidence>
<feature type="transmembrane region" description="Helical" evidence="1">
    <location>
        <begin position="140"/>
        <end position="160"/>
    </location>
</feature>
<sequence>MLSIASLGIVAGTVRAALLEPGKWSLPGLILGAWVPLLPVAVVAAFCLWLARASPGAALGGGVAAALGAAVYSFELLHPKYNQDANIGLGLYMLFGWLFPLSPAFLVGAGLGSLVERRRGLPPSPTALEDAWPLPRLRPWLWPLLPPALVSLAVAVQPFVRLGQARLVDAASLPGLLLAVVFTSGGQLAVSLAPALVVLLVLRGRAARDGTVQPRLAAFWGLCLGLAVTLGLFGFGAGLLGGVGLEVYILLCALPPMLGCGVGWWVGRRGEAAR</sequence>
<keyword evidence="1" id="KW-1133">Transmembrane helix</keyword>
<feature type="transmembrane region" description="Helical" evidence="1">
    <location>
        <begin position="94"/>
        <end position="115"/>
    </location>
</feature>
<accession>A0A7W8LQW6</accession>
<protein>
    <submittedName>
        <fullName evidence="2">Uncharacterized protein</fullName>
    </submittedName>
</protein>
<feature type="transmembrane region" description="Helical" evidence="1">
    <location>
        <begin position="247"/>
        <end position="267"/>
    </location>
</feature>
<feature type="transmembrane region" description="Helical" evidence="1">
    <location>
        <begin position="26"/>
        <end position="50"/>
    </location>
</feature>
<dbReference type="Proteomes" id="UP000525389">
    <property type="component" value="Unassembled WGS sequence"/>
</dbReference>
<dbReference type="EMBL" id="JACHFN010000009">
    <property type="protein sequence ID" value="MBB5235174.1"/>
    <property type="molecule type" value="Genomic_DNA"/>
</dbReference>
<dbReference type="AlphaFoldDB" id="A0A7W8LQW6"/>
<feature type="transmembrane region" description="Helical" evidence="1">
    <location>
        <begin position="180"/>
        <end position="204"/>
    </location>
</feature>
<gene>
    <name evidence="2" type="ORF">HNQ09_002622</name>
</gene>